<dbReference type="InterPro" id="IPR010998">
    <property type="entry name" value="Integrase_recombinase_N"/>
</dbReference>
<evidence type="ECO:0000259" key="7">
    <source>
        <dbReference type="PROSITE" id="PS51900"/>
    </source>
</evidence>
<gene>
    <name evidence="8" type="ORF">OERS_32460</name>
</gene>
<comment type="caution">
    <text evidence="8">The sequence shown here is derived from an EMBL/GenBank/DDBJ whole genome shotgun (WGS) entry which is preliminary data.</text>
</comment>
<comment type="similarity">
    <text evidence="1">Belongs to the 'phage' integrase family.</text>
</comment>
<dbReference type="Pfam" id="PF14659">
    <property type="entry name" value="Phage_int_SAM_3"/>
    <property type="match status" value="1"/>
</dbReference>
<dbReference type="InterPro" id="IPR002104">
    <property type="entry name" value="Integrase_catalytic"/>
</dbReference>
<evidence type="ECO:0000256" key="3">
    <source>
        <dbReference type="ARBA" id="ARBA00023125"/>
    </source>
</evidence>
<keyword evidence="2" id="KW-0229">DNA integration</keyword>
<dbReference type="Gene3D" id="1.10.443.10">
    <property type="entry name" value="Intergrase catalytic core"/>
    <property type="match status" value="1"/>
</dbReference>
<dbReference type="RefSeq" id="WP_068626964.1">
    <property type="nucleotide sequence ID" value="NZ_MAQA01000047.1"/>
</dbReference>
<organism evidence="8 9">
    <name type="scientific">Oerskovia enterophila</name>
    <dbReference type="NCBI Taxonomy" id="43678"/>
    <lineage>
        <taxon>Bacteria</taxon>
        <taxon>Bacillati</taxon>
        <taxon>Actinomycetota</taxon>
        <taxon>Actinomycetes</taxon>
        <taxon>Micrococcales</taxon>
        <taxon>Cellulomonadaceae</taxon>
        <taxon>Oerskovia</taxon>
    </lineage>
</organism>
<dbReference type="SUPFAM" id="SSF56349">
    <property type="entry name" value="DNA breaking-rejoining enzymes"/>
    <property type="match status" value="1"/>
</dbReference>
<dbReference type="InterPro" id="IPR011010">
    <property type="entry name" value="DNA_brk_join_enz"/>
</dbReference>
<keyword evidence="9" id="KW-1185">Reference proteome</keyword>
<evidence type="ECO:0000259" key="6">
    <source>
        <dbReference type="PROSITE" id="PS51898"/>
    </source>
</evidence>
<dbReference type="PANTHER" id="PTHR30629:SF2">
    <property type="entry name" value="PROPHAGE INTEGRASE INTS-RELATED"/>
    <property type="match status" value="1"/>
</dbReference>
<keyword evidence="4" id="KW-0233">DNA recombination</keyword>
<dbReference type="Proteomes" id="UP000093412">
    <property type="component" value="Unassembled WGS sequence"/>
</dbReference>
<dbReference type="EMBL" id="MAQA01000047">
    <property type="protein sequence ID" value="OCI30036.1"/>
    <property type="molecule type" value="Genomic_DNA"/>
</dbReference>
<evidence type="ECO:0000313" key="9">
    <source>
        <dbReference type="Proteomes" id="UP000093412"/>
    </source>
</evidence>
<dbReference type="InterPro" id="IPR044068">
    <property type="entry name" value="CB"/>
</dbReference>
<keyword evidence="3 5" id="KW-0238">DNA-binding</keyword>
<evidence type="ECO:0000256" key="2">
    <source>
        <dbReference type="ARBA" id="ARBA00022908"/>
    </source>
</evidence>
<dbReference type="InterPro" id="IPR004107">
    <property type="entry name" value="Integrase_SAM-like_N"/>
</dbReference>
<accession>A0ABX2Y1M2</accession>
<proteinExistence type="inferred from homology"/>
<dbReference type="InterPro" id="IPR050808">
    <property type="entry name" value="Phage_Integrase"/>
</dbReference>
<evidence type="ECO:0000256" key="4">
    <source>
        <dbReference type="ARBA" id="ARBA00023172"/>
    </source>
</evidence>
<feature type="domain" description="Core-binding (CB)" evidence="7">
    <location>
        <begin position="68"/>
        <end position="151"/>
    </location>
</feature>
<dbReference type="InterPro" id="IPR013762">
    <property type="entry name" value="Integrase-like_cat_sf"/>
</dbReference>
<evidence type="ECO:0000313" key="8">
    <source>
        <dbReference type="EMBL" id="OCI30036.1"/>
    </source>
</evidence>
<feature type="domain" description="Tyr recombinase" evidence="6">
    <location>
        <begin position="172"/>
        <end position="397"/>
    </location>
</feature>
<protein>
    <submittedName>
        <fullName evidence="8">Prophage phiRv2 integrase</fullName>
    </submittedName>
</protein>
<dbReference type="PROSITE" id="PS51900">
    <property type="entry name" value="CB"/>
    <property type="match status" value="1"/>
</dbReference>
<dbReference type="PANTHER" id="PTHR30629">
    <property type="entry name" value="PROPHAGE INTEGRASE"/>
    <property type="match status" value="1"/>
</dbReference>
<sequence length="407" mass="45289">MRGKGEGAIFYDEGRGLWTARFELPPDPRTGVRRRKTIRRKDKGDLIDARTKLLVDLDRAGDLPTSSPVLEKWVQIWLDKIAAPRLKPKSLAGYRSYMDQHVVPALGRYRLDQLSPSHIRRMHEAITDQGLSTTTALQAHRILAKCLTDAVREGKVSRNVATLVDAPRKAVTHQQSLTAEQAKIFLKHVANHPHGARWAVAMLTGLRQGEQLGMTREFLDLENEVITVAWALSRVVWEHGCGPRELSGWPCGMARAGSCRHRSAPIPAGTEARQVHGGLWLLRPKSRAGWREVPMPPGLAQILRRHVETHAPADLVFTRDGGKPIDPAKDYHAWIALLDECGLPRVKLHSARHTTATLLYEIGVPENTRMAILGHSSATTTAGYTRIADSLTRDAMQRYGALLSLEN</sequence>
<reference evidence="8 9" key="1">
    <citation type="submission" date="2016-06" db="EMBL/GenBank/DDBJ databases">
        <title>Genome sequence of Oerskovia enterophila DSM 43852.</title>
        <authorList>
            <person name="Poehlein A."/>
            <person name="Jag V."/>
            <person name="Bengelsdorf F.R."/>
            <person name="Daniel R."/>
            <person name="Duerre P."/>
        </authorList>
    </citation>
    <scope>NUCLEOTIDE SEQUENCE [LARGE SCALE GENOMIC DNA]</scope>
    <source>
        <strain evidence="8 9">DSM 43852</strain>
    </source>
</reference>
<dbReference type="CDD" id="cd01189">
    <property type="entry name" value="INT_ICEBs1_C_like"/>
    <property type="match status" value="1"/>
</dbReference>
<dbReference type="PROSITE" id="PS51898">
    <property type="entry name" value="TYR_RECOMBINASE"/>
    <property type="match status" value="1"/>
</dbReference>
<evidence type="ECO:0000256" key="5">
    <source>
        <dbReference type="PROSITE-ProRule" id="PRU01248"/>
    </source>
</evidence>
<dbReference type="Gene3D" id="1.10.150.130">
    <property type="match status" value="1"/>
</dbReference>
<dbReference type="Pfam" id="PF00589">
    <property type="entry name" value="Phage_integrase"/>
    <property type="match status" value="1"/>
</dbReference>
<name>A0ABX2Y1M2_9CELL</name>
<evidence type="ECO:0000256" key="1">
    <source>
        <dbReference type="ARBA" id="ARBA00008857"/>
    </source>
</evidence>